<accession>A0A9D4UEZ6</accession>
<dbReference type="Gene3D" id="1.10.3450.10">
    <property type="entry name" value="TTHA0068-like"/>
    <property type="match status" value="1"/>
</dbReference>
<gene>
    <name evidence="1" type="ORF">GOP47_0019350</name>
</gene>
<dbReference type="EMBL" id="JABFUD020000018">
    <property type="protein sequence ID" value="KAI5066726.1"/>
    <property type="molecule type" value="Genomic_DNA"/>
</dbReference>
<evidence type="ECO:0000313" key="2">
    <source>
        <dbReference type="Proteomes" id="UP000886520"/>
    </source>
</evidence>
<reference evidence="1" key="1">
    <citation type="submission" date="2021-01" db="EMBL/GenBank/DDBJ databases">
        <title>Adiantum capillus-veneris genome.</title>
        <authorList>
            <person name="Fang Y."/>
            <person name="Liao Q."/>
        </authorList>
    </citation>
    <scope>NUCLEOTIDE SEQUENCE</scope>
    <source>
        <strain evidence="1">H3</strain>
        <tissue evidence="1">Leaf</tissue>
    </source>
</reference>
<name>A0A9D4UEZ6_ADICA</name>
<dbReference type="PANTHER" id="PTHR34796">
    <property type="entry name" value="EXPRESSED PROTEIN"/>
    <property type="match status" value="1"/>
</dbReference>
<sequence length="256" mass="28672">MGEGVLYQHGAVLPSLHRHHRHSLSRQTTLPSCKGIYATVVNVPAQSLTRHVTHAGWRWSDDADEHDDDSSGAGEESSFEQGVALFNKGEYYQCHDVIESIWMTSPEPRRTVLHAILQCAVGLYHLLNRNHRGAMTEIGEALAKLRRQVFTDGPFFNFEQEVSALLEYIYNTQLEYAACAEDLCITMDGSKDSYRLLGNFAAGQPLYEIHKAENDDLYICFKSPYSSNHTSNDSSAVDAKVKVPVLTTTGEDFCRL</sequence>
<dbReference type="OrthoDB" id="2020115at2759"/>
<comment type="caution">
    <text evidence="1">The sequence shown here is derived from an EMBL/GenBank/DDBJ whole genome shotgun (WGS) entry which is preliminary data.</text>
</comment>
<proteinExistence type="predicted"/>
<dbReference type="Pfam" id="PF03745">
    <property type="entry name" value="DUF309"/>
    <property type="match status" value="1"/>
</dbReference>
<dbReference type="SUPFAM" id="SSF140663">
    <property type="entry name" value="TTHA0068-like"/>
    <property type="match status" value="1"/>
</dbReference>
<dbReference type="InterPro" id="IPR023203">
    <property type="entry name" value="TTHA0068_sf"/>
</dbReference>
<dbReference type="AlphaFoldDB" id="A0A9D4UEZ6"/>
<protein>
    <recommendedName>
        <fullName evidence="3">DUF309 domain-containing protein</fullName>
    </recommendedName>
</protein>
<dbReference type="Proteomes" id="UP000886520">
    <property type="component" value="Chromosome 18"/>
</dbReference>
<keyword evidence="2" id="KW-1185">Reference proteome</keyword>
<evidence type="ECO:0008006" key="3">
    <source>
        <dbReference type="Google" id="ProtNLM"/>
    </source>
</evidence>
<dbReference type="InterPro" id="IPR005500">
    <property type="entry name" value="DUF309"/>
</dbReference>
<evidence type="ECO:0000313" key="1">
    <source>
        <dbReference type="EMBL" id="KAI5066726.1"/>
    </source>
</evidence>
<organism evidence="1 2">
    <name type="scientific">Adiantum capillus-veneris</name>
    <name type="common">Maidenhair fern</name>
    <dbReference type="NCBI Taxonomy" id="13818"/>
    <lineage>
        <taxon>Eukaryota</taxon>
        <taxon>Viridiplantae</taxon>
        <taxon>Streptophyta</taxon>
        <taxon>Embryophyta</taxon>
        <taxon>Tracheophyta</taxon>
        <taxon>Polypodiopsida</taxon>
        <taxon>Polypodiidae</taxon>
        <taxon>Polypodiales</taxon>
        <taxon>Pteridineae</taxon>
        <taxon>Pteridaceae</taxon>
        <taxon>Vittarioideae</taxon>
        <taxon>Adiantum</taxon>
    </lineage>
</organism>
<dbReference type="PANTHER" id="PTHR34796:SF1">
    <property type="entry name" value="EXPRESSED PROTEIN"/>
    <property type="match status" value="1"/>
</dbReference>